<accession>A0A941EGW7</accession>
<feature type="transmembrane region" description="Helical" evidence="2">
    <location>
        <begin position="73"/>
        <end position="95"/>
    </location>
</feature>
<comment type="caution">
    <text evidence="3">The sequence shown here is derived from an EMBL/GenBank/DDBJ whole genome shotgun (WGS) entry which is preliminary data.</text>
</comment>
<feature type="compositionally biased region" description="Low complexity" evidence="1">
    <location>
        <begin position="31"/>
        <end position="41"/>
    </location>
</feature>
<sequence length="263" mass="26085">GQGWGSPQGQIPQQPNYPGAPGYGQPQDSVPGQPQGYGPQYGQPGYLPQTDFGSGGYIGYPGGVPQESALAKWSMWLGIFGGWGLINLVVSILAINETGPGKKLGRNKAVVGLCLTFAWAVLWIGLTLAFTSHAKSEIANDTVPTAVATAAATGGVNAAATTGSNATGAAGQAAGASGDAGCQAAQTAFDTYDSTISANSSNAITAMETLGNTLVSAGSQSQVAGSQLTTVGGDYLSLASGTSPSSLASDIEALDTACGVAFS</sequence>
<keyword evidence="4" id="KW-1185">Reference proteome</keyword>
<feature type="compositionally biased region" description="Polar residues" evidence="1">
    <location>
        <begin position="7"/>
        <end position="16"/>
    </location>
</feature>
<proteinExistence type="predicted"/>
<evidence type="ECO:0008006" key="5">
    <source>
        <dbReference type="Google" id="ProtNLM"/>
    </source>
</evidence>
<name>A0A941EGW7_9ACTN</name>
<feature type="region of interest" description="Disordered" evidence="1">
    <location>
        <begin position="1"/>
        <end position="41"/>
    </location>
</feature>
<evidence type="ECO:0000256" key="2">
    <source>
        <dbReference type="SAM" id="Phobius"/>
    </source>
</evidence>
<dbReference type="RefSeq" id="WP_212522385.1">
    <property type="nucleotide sequence ID" value="NZ_JAGSOH010000206.1"/>
</dbReference>
<keyword evidence="2" id="KW-0812">Transmembrane</keyword>
<evidence type="ECO:0000313" key="3">
    <source>
        <dbReference type="EMBL" id="MBR7831272.1"/>
    </source>
</evidence>
<keyword evidence="2" id="KW-1133">Transmembrane helix</keyword>
<organism evidence="3 4">
    <name type="scientific">Actinospica acidithermotolerans</name>
    <dbReference type="NCBI Taxonomy" id="2828514"/>
    <lineage>
        <taxon>Bacteria</taxon>
        <taxon>Bacillati</taxon>
        <taxon>Actinomycetota</taxon>
        <taxon>Actinomycetes</taxon>
        <taxon>Catenulisporales</taxon>
        <taxon>Actinospicaceae</taxon>
        <taxon>Actinospica</taxon>
    </lineage>
</organism>
<feature type="non-terminal residue" evidence="3">
    <location>
        <position position="1"/>
    </location>
</feature>
<gene>
    <name evidence="3" type="ORF">KDK95_33510</name>
</gene>
<dbReference type="EMBL" id="JAGSOH010000206">
    <property type="protein sequence ID" value="MBR7831272.1"/>
    <property type="molecule type" value="Genomic_DNA"/>
</dbReference>
<evidence type="ECO:0000256" key="1">
    <source>
        <dbReference type="SAM" id="MobiDB-lite"/>
    </source>
</evidence>
<feature type="transmembrane region" description="Helical" evidence="2">
    <location>
        <begin position="107"/>
        <end position="130"/>
    </location>
</feature>
<protein>
    <recommendedName>
        <fullName evidence="5">DUF4190 domain-containing protein</fullName>
    </recommendedName>
</protein>
<keyword evidence="2" id="KW-0472">Membrane</keyword>
<dbReference type="Proteomes" id="UP000676325">
    <property type="component" value="Unassembled WGS sequence"/>
</dbReference>
<evidence type="ECO:0000313" key="4">
    <source>
        <dbReference type="Proteomes" id="UP000676325"/>
    </source>
</evidence>
<reference evidence="3" key="1">
    <citation type="submission" date="2021-04" db="EMBL/GenBank/DDBJ databases">
        <title>Genome based classification of Actinospica acidithermotolerans sp. nov., an actinobacterium isolated from an Indonesian hot spring.</title>
        <authorList>
            <person name="Kusuma A.B."/>
            <person name="Putra K.E."/>
            <person name="Nafisah S."/>
            <person name="Loh J."/>
            <person name="Nouioui I."/>
            <person name="Goodfellow M."/>
        </authorList>
    </citation>
    <scope>NUCLEOTIDE SEQUENCE</scope>
    <source>
        <strain evidence="3">MGRD01-02</strain>
    </source>
</reference>
<dbReference type="AlphaFoldDB" id="A0A941EGW7"/>